<dbReference type="Proteomes" id="UP000187035">
    <property type="component" value="Unassembled WGS sequence"/>
</dbReference>
<dbReference type="NCBIfam" id="NF033904">
    <property type="entry name" value="LlsX_fam"/>
    <property type="match status" value="1"/>
</dbReference>
<evidence type="ECO:0000313" key="3">
    <source>
        <dbReference type="Proteomes" id="UP000187035"/>
    </source>
</evidence>
<dbReference type="AlphaFoldDB" id="A0A854D5J7"/>
<protein>
    <submittedName>
        <fullName evidence="2">Uncharacterized protein</fullName>
    </submittedName>
</protein>
<gene>
    <name evidence="2" type="ORF">BKH33_06920</name>
</gene>
<keyword evidence="1" id="KW-0812">Transmembrane</keyword>
<dbReference type="InterPro" id="IPR046007">
    <property type="entry name" value="DUF5963"/>
</dbReference>
<name>A0A854D5J7_ACTNA</name>
<comment type="caution">
    <text evidence="2">The sequence shown here is derived from an EMBL/GenBank/DDBJ whole genome shotgun (WGS) entry which is preliminary data.</text>
</comment>
<feature type="transmembrane region" description="Helical" evidence="1">
    <location>
        <begin position="78"/>
        <end position="97"/>
    </location>
</feature>
<accession>A0A854D5J7</accession>
<evidence type="ECO:0000256" key="1">
    <source>
        <dbReference type="SAM" id="Phobius"/>
    </source>
</evidence>
<keyword evidence="1" id="KW-0472">Membrane</keyword>
<dbReference type="RefSeq" id="WP_003779660.1">
    <property type="nucleotide sequence ID" value="NZ_CP066049.1"/>
</dbReference>
<proteinExistence type="predicted"/>
<reference evidence="2 3" key="1">
    <citation type="submission" date="2016-12" db="EMBL/GenBank/DDBJ databases">
        <title>Genomic comparison of strains in the 'Actinomyces naeslundii' group.</title>
        <authorList>
            <person name="Mughal S.R."/>
            <person name="Do T."/>
            <person name="Gilbert S.C."/>
            <person name="Witherden E.A."/>
            <person name="Didelot X."/>
            <person name="Beighton D."/>
        </authorList>
    </citation>
    <scope>NUCLEOTIDE SEQUENCE [LARGE SCALE GENOMIC DNA]</scope>
    <source>
        <strain evidence="2 3">NCTC 10301</strain>
    </source>
</reference>
<dbReference type="Pfam" id="PF19388">
    <property type="entry name" value="DUF5963"/>
    <property type="match status" value="1"/>
</dbReference>
<feature type="transmembrane region" description="Helical" evidence="1">
    <location>
        <begin position="16"/>
        <end position="39"/>
    </location>
</feature>
<keyword evidence="1" id="KW-1133">Transmembrane helix</keyword>
<dbReference type="EMBL" id="MSRR01000011">
    <property type="protein sequence ID" value="OMG36494.1"/>
    <property type="molecule type" value="Genomic_DNA"/>
</dbReference>
<dbReference type="GeneID" id="64257344"/>
<organism evidence="2 3">
    <name type="scientific">Actinomyces naeslundii</name>
    <dbReference type="NCBI Taxonomy" id="1655"/>
    <lineage>
        <taxon>Bacteria</taxon>
        <taxon>Bacillati</taxon>
        <taxon>Actinomycetota</taxon>
        <taxon>Actinomycetes</taxon>
        <taxon>Actinomycetales</taxon>
        <taxon>Actinomycetaceae</taxon>
        <taxon>Actinomyces</taxon>
    </lineage>
</organism>
<sequence length="107" mass="11964">MKNTRHGLMSQQVNRLSFAIIAGIVMGIALCAVVISFGYHHAYSALPASYDVRLLGLPLYHLTRVGETYTGVPVPRNMVFVGILCSLVLAVLVEAWWRRQENRHGDR</sequence>
<evidence type="ECO:0000313" key="2">
    <source>
        <dbReference type="EMBL" id="OMG36494.1"/>
    </source>
</evidence>